<dbReference type="Pfam" id="PF02909">
    <property type="entry name" value="TetR_C_1"/>
    <property type="match status" value="1"/>
</dbReference>
<evidence type="ECO:0000259" key="3">
    <source>
        <dbReference type="Pfam" id="PF02909"/>
    </source>
</evidence>
<sequence length="243" mass="26363">MAQLDGVAEPGRGRGRPPQLNRARIVAAARTLEPDQLTMQAVADALGVHRKSLNYHVSDRQGLLELVAFDAFDAGFRKVDVPELEDWRELVRRFAESVLDTLVRVGALIPYVRFDGTAGLSALAVVERIVEVLVGAGLRPGEAGRTLQLIASVAHTAARAILTADDDPIDPQAVEVRRTLAGNAEFPLLRTIAADSDTADPVRLQFAFDIGLVVQGLERRLELRARRARTPRNTGGQDQPAQA</sequence>
<protein>
    <submittedName>
        <fullName evidence="4">TetR/AcrR family transcriptional regulator</fullName>
    </submittedName>
</protein>
<dbReference type="InterPro" id="IPR036271">
    <property type="entry name" value="Tet_transcr_reg_TetR-rel_C_sf"/>
</dbReference>
<evidence type="ECO:0000313" key="5">
    <source>
        <dbReference type="Proteomes" id="UP000565711"/>
    </source>
</evidence>
<name>A0A846XUJ5_9NOCA</name>
<dbReference type="SUPFAM" id="SSF46689">
    <property type="entry name" value="Homeodomain-like"/>
    <property type="match status" value="1"/>
</dbReference>
<dbReference type="Proteomes" id="UP000565711">
    <property type="component" value="Unassembled WGS sequence"/>
</dbReference>
<keyword evidence="2" id="KW-0804">Transcription</keyword>
<evidence type="ECO:0000313" key="4">
    <source>
        <dbReference type="EMBL" id="NKY50816.1"/>
    </source>
</evidence>
<dbReference type="InterPro" id="IPR004111">
    <property type="entry name" value="Repressor_TetR_C"/>
</dbReference>
<gene>
    <name evidence="4" type="ORF">HGA08_11390</name>
</gene>
<comment type="caution">
    <text evidence="4">The sequence shown here is derived from an EMBL/GenBank/DDBJ whole genome shotgun (WGS) entry which is preliminary data.</text>
</comment>
<evidence type="ECO:0000256" key="1">
    <source>
        <dbReference type="ARBA" id="ARBA00023015"/>
    </source>
</evidence>
<dbReference type="EMBL" id="JAAXOP010000005">
    <property type="protein sequence ID" value="NKY50816.1"/>
    <property type="molecule type" value="Genomic_DNA"/>
</dbReference>
<dbReference type="Gene3D" id="1.10.357.10">
    <property type="entry name" value="Tetracycline Repressor, domain 2"/>
    <property type="match status" value="1"/>
</dbReference>
<organism evidence="4 5">
    <name type="scientific">Nocardia vermiculata</name>
    <dbReference type="NCBI Taxonomy" id="257274"/>
    <lineage>
        <taxon>Bacteria</taxon>
        <taxon>Bacillati</taxon>
        <taxon>Actinomycetota</taxon>
        <taxon>Actinomycetes</taxon>
        <taxon>Mycobacteriales</taxon>
        <taxon>Nocardiaceae</taxon>
        <taxon>Nocardia</taxon>
    </lineage>
</organism>
<keyword evidence="1" id="KW-0805">Transcription regulation</keyword>
<dbReference type="InterPro" id="IPR009057">
    <property type="entry name" value="Homeodomain-like_sf"/>
</dbReference>
<dbReference type="GO" id="GO:0045892">
    <property type="term" value="P:negative regulation of DNA-templated transcription"/>
    <property type="evidence" value="ECO:0007669"/>
    <property type="project" value="InterPro"/>
</dbReference>
<keyword evidence="5" id="KW-1185">Reference proteome</keyword>
<dbReference type="SUPFAM" id="SSF48498">
    <property type="entry name" value="Tetracyclin repressor-like, C-terminal domain"/>
    <property type="match status" value="1"/>
</dbReference>
<accession>A0A846XUJ5</accession>
<reference evidence="4 5" key="1">
    <citation type="submission" date="2020-04" db="EMBL/GenBank/DDBJ databases">
        <title>MicrobeNet Type strains.</title>
        <authorList>
            <person name="Nicholson A.C."/>
        </authorList>
    </citation>
    <scope>NUCLEOTIDE SEQUENCE [LARGE SCALE GENOMIC DNA]</scope>
    <source>
        <strain evidence="4 5">JCM 12354</strain>
    </source>
</reference>
<feature type="domain" description="Tetracycline repressor TetR C-terminal" evidence="3">
    <location>
        <begin position="83"/>
        <end position="219"/>
    </location>
</feature>
<dbReference type="RefSeq" id="WP_168436110.1">
    <property type="nucleotide sequence ID" value="NZ_JAAXOP010000005.1"/>
</dbReference>
<proteinExistence type="predicted"/>
<evidence type="ECO:0000256" key="2">
    <source>
        <dbReference type="ARBA" id="ARBA00023163"/>
    </source>
</evidence>
<dbReference type="AlphaFoldDB" id="A0A846XUJ5"/>